<keyword evidence="10" id="KW-0812">Transmembrane</keyword>
<sequence>MLLLLIADTPAMCYNDQVLGTWNISISKYDYYPKNDKVVCSPNFQVDEYKEITLIAPNVAIDKKGITGTWTMIYTQAVEINIGNNKYYFQLDYKRASSESDPVQWIDSYCNQSDPNAAWAVEQGVTRGVYACFTAVNINPTTHPVHNHHIEGELGPVNSHPLRTHKLNGKFPIGKTYHKLKNLKALQKQKLASPYKGTTLPEQFDWRNVNGSSYVPEPFDQRSCGSCYACASIYMYMSRIRVSSKNQQKPNLSIQHAVDCNFYSQGCAGGFDQQVSKFAEEFGIKHESDYKPYSAEDEKCEAGEFLSGNREFFQAYQPLGGYYGAVYDPTEMQWELHRNGPFVVSVMVEGNFPDDPYGDQEPSKYAEEEDGERHYYISEANHAVLLIGWTTLHDGNPAWIIQNSWGKSWNGDGTFLLARGSNAYGVESYPGIAFWRPDGAVHYPEVVTETALTFVTVVLGALLSVVTAVMLVLAIMLCKKNNASGYKKIEDAE</sequence>
<dbReference type="InterPro" id="IPR000668">
    <property type="entry name" value="Peptidase_C1A_C"/>
</dbReference>
<evidence type="ECO:0000256" key="7">
    <source>
        <dbReference type="ARBA" id="ARBA00030778"/>
    </source>
</evidence>
<dbReference type="EMBL" id="KI545970">
    <property type="protein sequence ID" value="EST48967.1"/>
    <property type="molecule type" value="Genomic_DNA"/>
</dbReference>
<accession>V6LWF9</accession>
<dbReference type="GO" id="GO:0008234">
    <property type="term" value="F:cysteine-type peptidase activity"/>
    <property type="evidence" value="ECO:0007669"/>
    <property type="project" value="InterPro"/>
</dbReference>
<evidence type="ECO:0000256" key="5">
    <source>
        <dbReference type="ARBA" id="ARBA00029762"/>
    </source>
</evidence>
<evidence type="ECO:0000256" key="4">
    <source>
        <dbReference type="ARBA" id="ARBA00014709"/>
    </source>
</evidence>
<dbReference type="SUPFAM" id="SSF75001">
    <property type="entry name" value="Dipeptidyl peptidase I (cathepsin C), exclusion domain"/>
    <property type="match status" value="1"/>
</dbReference>
<dbReference type="EMBL" id="AUWU02000007">
    <property type="protein sequence ID" value="KAH0570902.1"/>
    <property type="molecule type" value="Genomic_DNA"/>
</dbReference>
<dbReference type="SUPFAM" id="SSF54001">
    <property type="entry name" value="Cysteine proteinases"/>
    <property type="match status" value="1"/>
</dbReference>
<feature type="transmembrane region" description="Helical" evidence="10">
    <location>
        <begin position="451"/>
        <end position="478"/>
    </location>
</feature>
<reference evidence="13" key="2">
    <citation type="submission" date="2020-12" db="EMBL/GenBank/DDBJ databases">
        <title>New Spironucleus salmonicida genome in near-complete chromosomes.</title>
        <authorList>
            <person name="Xu F."/>
            <person name="Kurt Z."/>
            <person name="Jimenez-Gonzalez A."/>
            <person name="Astvaldsson A."/>
            <person name="Andersson J.O."/>
            <person name="Svard S.G."/>
        </authorList>
    </citation>
    <scope>NUCLEOTIDE SEQUENCE</scope>
    <source>
        <strain evidence="13">ATCC 50377</strain>
    </source>
</reference>
<feature type="domain" description="Peptidase C1A papain C-terminal" evidence="11">
    <location>
        <begin position="200"/>
        <end position="434"/>
    </location>
</feature>
<reference evidence="12 13" key="1">
    <citation type="journal article" date="2014" name="PLoS Genet.">
        <title>The Genome of Spironucleus salmonicida Highlights a Fish Pathogen Adapted to Fluctuating Environments.</title>
        <authorList>
            <person name="Xu F."/>
            <person name="Jerlstrom-Hultqvist J."/>
            <person name="Einarsson E."/>
            <person name="Astvaldsson A."/>
            <person name="Svard S.G."/>
            <person name="Andersson J.O."/>
        </authorList>
    </citation>
    <scope>NUCLEOTIDE SEQUENCE</scope>
    <source>
        <strain evidence="13">ATCC 50377</strain>
    </source>
</reference>
<dbReference type="OrthoDB" id="3789175at2759"/>
<evidence type="ECO:0000256" key="2">
    <source>
        <dbReference type="ARBA" id="ARBA00008455"/>
    </source>
</evidence>
<dbReference type="Pfam" id="PF00112">
    <property type="entry name" value="Peptidase_C1"/>
    <property type="match status" value="1"/>
</dbReference>
<evidence type="ECO:0000259" key="11">
    <source>
        <dbReference type="SMART" id="SM00645"/>
    </source>
</evidence>
<evidence type="ECO:0000256" key="9">
    <source>
        <dbReference type="ARBA" id="ARBA00045556"/>
    </source>
</evidence>
<keyword evidence="10" id="KW-1133">Transmembrane helix</keyword>
<dbReference type="VEuPathDB" id="GiardiaDB:SS50377_27195"/>
<dbReference type="AlphaFoldDB" id="V6LWF9"/>
<evidence type="ECO:0000256" key="10">
    <source>
        <dbReference type="SAM" id="Phobius"/>
    </source>
</evidence>
<dbReference type="Gene3D" id="2.40.128.80">
    <property type="entry name" value="Cathepsin C, exclusion domain"/>
    <property type="match status" value="1"/>
</dbReference>
<keyword evidence="10" id="KW-0472">Membrane</keyword>
<comment type="similarity">
    <text evidence="2">Belongs to the peptidase C1 family.</text>
</comment>
<dbReference type="MEROPS" id="C01.102"/>
<name>V6LWF9_9EUKA</name>
<dbReference type="Pfam" id="PF08773">
    <property type="entry name" value="CathepsinC_exc"/>
    <property type="match status" value="1"/>
</dbReference>
<dbReference type="PROSITE" id="PS00139">
    <property type="entry name" value="THIOL_PROTEASE_CYS"/>
    <property type="match status" value="1"/>
</dbReference>
<dbReference type="InterPro" id="IPR000169">
    <property type="entry name" value="Pept_cys_AS"/>
</dbReference>
<dbReference type="InterPro" id="IPR013128">
    <property type="entry name" value="Peptidase_C1A"/>
</dbReference>
<gene>
    <name evidence="12" type="ORF">SS50377_10815</name>
    <name evidence="13" type="ORF">SS50377_27195</name>
</gene>
<dbReference type="InterPro" id="IPR014882">
    <property type="entry name" value="CathepsinC_exc"/>
</dbReference>
<dbReference type="Proteomes" id="UP000018208">
    <property type="component" value="Unassembled WGS sequence"/>
</dbReference>
<dbReference type="SMART" id="SM00645">
    <property type="entry name" value="Pept_C1"/>
    <property type="match status" value="1"/>
</dbReference>
<dbReference type="Gene3D" id="3.90.70.10">
    <property type="entry name" value="Cysteine proteinases"/>
    <property type="match status" value="1"/>
</dbReference>
<proteinExistence type="inferred from homology"/>
<comment type="subunit">
    <text evidence="3">Tetramer of heterotrimers consisting of exclusion domain, heavy- and light chains.</text>
</comment>
<comment type="function">
    <text evidence="9">Thiol protease. Has dipeptidylpeptidase activity. Active against a broad range of dipeptide substrates composed of both polar and hydrophobic amino acids. Proline cannot occupy the P1 position and arginine cannot occupy the P2 position of the substrate. Can act as both an exopeptidase and endopeptidase. Activates serine proteases such as elastase, cathepsin G and granzymes A and B.</text>
</comment>
<dbReference type="InterPro" id="IPR036496">
    <property type="entry name" value="CathepsinC_exc_dom_sf"/>
</dbReference>
<comment type="cofactor">
    <cofactor evidence="1">
        <name>chloride</name>
        <dbReference type="ChEBI" id="CHEBI:17996"/>
    </cofactor>
</comment>
<evidence type="ECO:0000313" key="13">
    <source>
        <dbReference type="EMBL" id="KAH0570902.1"/>
    </source>
</evidence>
<evidence type="ECO:0000256" key="6">
    <source>
        <dbReference type="ARBA" id="ARBA00029779"/>
    </source>
</evidence>
<protein>
    <recommendedName>
        <fullName evidence="4">Dipeptidyl peptidase 1</fullName>
    </recommendedName>
    <alternativeName>
        <fullName evidence="6">Cathepsin C</fullName>
    </alternativeName>
    <alternativeName>
        <fullName evidence="5">Cathepsin J</fullName>
    </alternativeName>
    <alternativeName>
        <fullName evidence="8">Dipeptidyl peptidase I</fullName>
    </alternativeName>
    <alternativeName>
        <fullName evidence="7">Dipeptidyl transferase</fullName>
    </alternativeName>
</protein>
<evidence type="ECO:0000256" key="3">
    <source>
        <dbReference type="ARBA" id="ARBA00011610"/>
    </source>
</evidence>
<dbReference type="InterPro" id="IPR038765">
    <property type="entry name" value="Papain-like_cys_pep_sf"/>
</dbReference>
<dbReference type="GO" id="GO:0006508">
    <property type="term" value="P:proteolysis"/>
    <property type="evidence" value="ECO:0007669"/>
    <property type="project" value="InterPro"/>
</dbReference>
<evidence type="ECO:0000256" key="1">
    <source>
        <dbReference type="ARBA" id="ARBA00001923"/>
    </source>
</evidence>
<dbReference type="PANTHER" id="PTHR12411">
    <property type="entry name" value="CYSTEINE PROTEASE FAMILY C1-RELATED"/>
    <property type="match status" value="1"/>
</dbReference>
<evidence type="ECO:0000256" key="8">
    <source>
        <dbReference type="ARBA" id="ARBA00032961"/>
    </source>
</evidence>
<evidence type="ECO:0000313" key="12">
    <source>
        <dbReference type="EMBL" id="EST48967.1"/>
    </source>
</evidence>
<keyword evidence="14" id="KW-1185">Reference proteome</keyword>
<evidence type="ECO:0000313" key="14">
    <source>
        <dbReference type="Proteomes" id="UP000018208"/>
    </source>
</evidence>
<organism evidence="12">
    <name type="scientific">Spironucleus salmonicida</name>
    <dbReference type="NCBI Taxonomy" id="348837"/>
    <lineage>
        <taxon>Eukaryota</taxon>
        <taxon>Metamonada</taxon>
        <taxon>Diplomonadida</taxon>
        <taxon>Hexamitidae</taxon>
        <taxon>Hexamitinae</taxon>
        <taxon>Spironucleus</taxon>
    </lineage>
</organism>